<feature type="non-terminal residue" evidence="1">
    <location>
        <position position="1"/>
    </location>
</feature>
<protein>
    <submittedName>
        <fullName evidence="1">Uncharacterized protein</fullName>
    </submittedName>
</protein>
<gene>
    <name evidence="1" type="ORF">MNBD_ALPHA11-2361</name>
</gene>
<evidence type="ECO:0000313" key="1">
    <source>
        <dbReference type="EMBL" id="VAW14334.1"/>
    </source>
</evidence>
<sequence>GAAKGDAKIDADAVFANLNSPKESE</sequence>
<dbReference type="EMBL" id="UOEQ01000033">
    <property type="protein sequence ID" value="VAW14334.1"/>
    <property type="molecule type" value="Genomic_DNA"/>
</dbReference>
<accession>A0A3B0U0L6</accession>
<reference evidence="1" key="1">
    <citation type="submission" date="2018-06" db="EMBL/GenBank/DDBJ databases">
        <authorList>
            <person name="Zhirakovskaya E."/>
        </authorList>
    </citation>
    <scope>NUCLEOTIDE SEQUENCE</scope>
</reference>
<name>A0A3B0U0L6_9ZZZZ</name>
<proteinExistence type="predicted"/>
<organism evidence="1">
    <name type="scientific">hydrothermal vent metagenome</name>
    <dbReference type="NCBI Taxonomy" id="652676"/>
    <lineage>
        <taxon>unclassified sequences</taxon>
        <taxon>metagenomes</taxon>
        <taxon>ecological metagenomes</taxon>
    </lineage>
</organism>
<dbReference type="AlphaFoldDB" id="A0A3B0U0L6"/>